<dbReference type="GO" id="GO:0003677">
    <property type="term" value="F:DNA binding"/>
    <property type="evidence" value="ECO:0007669"/>
    <property type="project" value="UniProtKB-KW"/>
</dbReference>
<protein>
    <submittedName>
        <fullName evidence="5">Penicillinase repressor BlaI</fullName>
    </submittedName>
</protein>
<dbReference type="AlphaFoldDB" id="A0A516KC83"/>
<proteinExistence type="inferred from homology"/>
<dbReference type="OrthoDB" id="1849040at2"/>
<dbReference type="Proteomes" id="UP000315215">
    <property type="component" value="Chromosome"/>
</dbReference>
<keyword evidence="6" id="KW-1185">Reference proteome</keyword>
<dbReference type="NCBIfam" id="NF012168">
    <property type="entry name" value="BlaI_of_BCL"/>
    <property type="match status" value="1"/>
</dbReference>
<dbReference type="InterPro" id="IPR036390">
    <property type="entry name" value="WH_DNA-bd_sf"/>
</dbReference>
<evidence type="ECO:0000256" key="2">
    <source>
        <dbReference type="ARBA" id="ARBA00023015"/>
    </source>
</evidence>
<name>A0A516KC83_9BACI</name>
<dbReference type="GO" id="GO:0045892">
    <property type="term" value="P:negative regulation of DNA-templated transcription"/>
    <property type="evidence" value="ECO:0007669"/>
    <property type="project" value="InterPro"/>
</dbReference>
<accession>A0A516KC83</accession>
<keyword evidence="3" id="KW-0238">DNA-binding</keyword>
<keyword evidence="4" id="KW-0804">Transcription</keyword>
<keyword evidence="2" id="KW-0805">Transcription regulation</keyword>
<evidence type="ECO:0000256" key="3">
    <source>
        <dbReference type="ARBA" id="ARBA00023125"/>
    </source>
</evidence>
<dbReference type="KEGG" id="aqt:FN924_01235"/>
<dbReference type="InterPro" id="IPR036388">
    <property type="entry name" value="WH-like_DNA-bd_sf"/>
</dbReference>
<dbReference type="SUPFAM" id="SSF46785">
    <property type="entry name" value="Winged helix' DNA-binding domain"/>
    <property type="match status" value="1"/>
</dbReference>
<comment type="similarity">
    <text evidence="1">Belongs to the BlaI transcriptional regulatory family.</text>
</comment>
<evidence type="ECO:0000256" key="4">
    <source>
        <dbReference type="ARBA" id="ARBA00023163"/>
    </source>
</evidence>
<dbReference type="Gene3D" id="1.10.4040.10">
    <property type="entry name" value="Penicillinase repressor domain"/>
    <property type="match status" value="1"/>
</dbReference>
<sequence length="134" mass="15698">MSRNIPNISEAEWEVMTVLWDKSPRTANDVIISLEKRTDWKPKTVRSLLDRLVQKKVVGINKDQKVYTFYPLYSQSECQREEAKSFIQRFYGGTLKSMLVHFIEEESLSDDDIKELRSILDEKPKQNKKNEAGT</sequence>
<evidence type="ECO:0000256" key="1">
    <source>
        <dbReference type="ARBA" id="ARBA00011046"/>
    </source>
</evidence>
<dbReference type="RefSeq" id="WP_143891706.1">
    <property type="nucleotide sequence ID" value="NZ_CP041666.1"/>
</dbReference>
<organism evidence="5 6">
    <name type="scientific">Radiobacillus deserti</name>
    <dbReference type="NCBI Taxonomy" id="2594883"/>
    <lineage>
        <taxon>Bacteria</taxon>
        <taxon>Bacillati</taxon>
        <taxon>Bacillota</taxon>
        <taxon>Bacilli</taxon>
        <taxon>Bacillales</taxon>
        <taxon>Bacillaceae</taxon>
        <taxon>Radiobacillus</taxon>
    </lineage>
</organism>
<reference evidence="5 6" key="1">
    <citation type="submission" date="2019-07" db="EMBL/GenBank/DDBJ databases">
        <authorList>
            <person name="Li J."/>
        </authorList>
    </citation>
    <scope>NUCLEOTIDE SEQUENCE [LARGE SCALE GENOMIC DNA]</scope>
    <source>
        <strain evidence="5 6">TKL69</strain>
    </source>
</reference>
<dbReference type="InterPro" id="IPR005650">
    <property type="entry name" value="BlaI_family"/>
</dbReference>
<dbReference type="Gene3D" id="1.10.10.10">
    <property type="entry name" value="Winged helix-like DNA-binding domain superfamily/Winged helix DNA-binding domain"/>
    <property type="match status" value="1"/>
</dbReference>
<gene>
    <name evidence="5" type="primary">blaI</name>
    <name evidence="5" type="ORF">FN924_01235</name>
</gene>
<evidence type="ECO:0000313" key="6">
    <source>
        <dbReference type="Proteomes" id="UP000315215"/>
    </source>
</evidence>
<dbReference type="EMBL" id="CP041666">
    <property type="protein sequence ID" value="QDP38956.1"/>
    <property type="molecule type" value="Genomic_DNA"/>
</dbReference>
<evidence type="ECO:0000313" key="5">
    <source>
        <dbReference type="EMBL" id="QDP38956.1"/>
    </source>
</evidence>
<dbReference type="Pfam" id="PF03965">
    <property type="entry name" value="Penicillinase_R"/>
    <property type="match status" value="1"/>
</dbReference>
<dbReference type="PIRSF" id="PIRSF019455">
    <property type="entry name" value="CopR_AtkY"/>
    <property type="match status" value="1"/>
</dbReference>